<dbReference type="EMBL" id="JAVDYB010000001">
    <property type="protein sequence ID" value="MDR7275717.1"/>
    <property type="molecule type" value="Genomic_DNA"/>
</dbReference>
<accession>A0AAE3YNE8</accession>
<dbReference type="Gene3D" id="3.40.50.1110">
    <property type="entry name" value="SGNH hydrolase"/>
    <property type="match status" value="1"/>
</dbReference>
<dbReference type="RefSeq" id="WP_310367015.1">
    <property type="nucleotide sequence ID" value="NZ_JAVDYB010000001.1"/>
</dbReference>
<gene>
    <name evidence="3" type="ORF">J2S41_002495</name>
</gene>
<reference evidence="3" key="1">
    <citation type="submission" date="2023-07" db="EMBL/GenBank/DDBJ databases">
        <title>Sequencing the genomes of 1000 actinobacteria strains.</title>
        <authorList>
            <person name="Klenk H.-P."/>
        </authorList>
    </citation>
    <scope>NUCLEOTIDE SEQUENCE</scope>
    <source>
        <strain evidence="3">DSM 44707</strain>
    </source>
</reference>
<dbReference type="Pfam" id="PF19040">
    <property type="entry name" value="SGNH"/>
    <property type="match status" value="1"/>
</dbReference>
<dbReference type="Proteomes" id="UP001183643">
    <property type="component" value="Unassembled WGS sequence"/>
</dbReference>
<protein>
    <submittedName>
        <fullName evidence="3">Lysophospholipase L1-like esterase</fullName>
    </submittedName>
</protein>
<name>A0AAE3YNE8_9ACTN</name>
<dbReference type="SUPFAM" id="SSF52266">
    <property type="entry name" value="SGNH hydrolase"/>
    <property type="match status" value="1"/>
</dbReference>
<evidence type="ECO:0000256" key="1">
    <source>
        <dbReference type="SAM" id="SignalP"/>
    </source>
</evidence>
<keyword evidence="1" id="KW-0732">Signal</keyword>
<proteinExistence type="predicted"/>
<feature type="signal peptide" evidence="1">
    <location>
        <begin position="1"/>
        <end position="20"/>
    </location>
</feature>
<feature type="chain" id="PRO_5042225031" evidence="1">
    <location>
        <begin position="21"/>
        <end position="243"/>
    </location>
</feature>
<dbReference type="InterPro" id="IPR043968">
    <property type="entry name" value="SGNH"/>
</dbReference>
<dbReference type="InterPro" id="IPR036514">
    <property type="entry name" value="SGNH_hydro_sf"/>
</dbReference>
<organism evidence="3 4">
    <name type="scientific">Catenuloplanes atrovinosus</name>
    <dbReference type="NCBI Taxonomy" id="137266"/>
    <lineage>
        <taxon>Bacteria</taxon>
        <taxon>Bacillati</taxon>
        <taxon>Actinomycetota</taxon>
        <taxon>Actinomycetes</taxon>
        <taxon>Micromonosporales</taxon>
        <taxon>Micromonosporaceae</taxon>
        <taxon>Catenuloplanes</taxon>
    </lineage>
</organism>
<keyword evidence="4" id="KW-1185">Reference proteome</keyword>
<dbReference type="CDD" id="cd00229">
    <property type="entry name" value="SGNH_hydrolase"/>
    <property type="match status" value="1"/>
</dbReference>
<evidence type="ECO:0000259" key="2">
    <source>
        <dbReference type="Pfam" id="PF19040"/>
    </source>
</evidence>
<sequence length="243" mass="25129">MRTRIGIALGLLLLTTACDARDPEPGPPAGGGSPAGGVLLLGDSVAAGQAAALTEAFAVSGVRFWSAATEGGGNVVGPNASAAWEALPATIEQAAPTVVVYQITTYDWGTAREQTDAYTRLSATVADAGATLVIVTMPPIRADDFHAPHLDELHRTRDSARAAADASGGRTRLLDAGEVWGGEFTPEGRSSDGVHTCPQGAARFAEWLLAKLTPVMPGLTPAPRETWVNAGWSGDRRFIGCGR</sequence>
<comment type="caution">
    <text evidence="3">The sequence shown here is derived from an EMBL/GenBank/DDBJ whole genome shotgun (WGS) entry which is preliminary data.</text>
</comment>
<feature type="domain" description="SGNH" evidence="2">
    <location>
        <begin position="33"/>
        <end position="158"/>
    </location>
</feature>
<dbReference type="AlphaFoldDB" id="A0AAE3YNE8"/>
<evidence type="ECO:0000313" key="4">
    <source>
        <dbReference type="Proteomes" id="UP001183643"/>
    </source>
</evidence>
<evidence type="ECO:0000313" key="3">
    <source>
        <dbReference type="EMBL" id="MDR7275717.1"/>
    </source>
</evidence>
<dbReference type="PROSITE" id="PS51257">
    <property type="entry name" value="PROKAR_LIPOPROTEIN"/>
    <property type="match status" value="1"/>
</dbReference>